<dbReference type="InterPro" id="IPR027410">
    <property type="entry name" value="TCP-1-like_intermed_sf"/>
</dbReference>
<evidence type="ECO:0000256" key="2">
    <source>
        <dbReference type="ARBA" id="ARBA00022741"/>
    </source>
</evidence>
<dbReference type="GO" id="GO:0140662">
    <property type="term" value="F:ATP-dependent protein folding chaperone"/>
    <property type="evidence" value="ECO:0007669"/>
    <property type="project" value="InterPro"/>
</dbReference>
<evidence type="ECO:0000313" key="8">
    <source>
        <dbReference type="EMBL" id="KAF6744645.1"/>
    </source>
</evidence>
<comment type="similarity">
    <text evidence="1 5">Belongs to the chaperonin (HSP60) family.</text>
</comment>
<keyword evidence="9" id="KW-1185">Reference proteome</keyword>
<keyword evidence="2" id="KW-0547">Nucleotide-binding</keyword>
<dbReference type="GO" id="GO:0042026">
    <property type="term" value="P:protein refolding"/>
    <property type="evidence" value="ECO:0007669"/>
    <property type="project" value="InterPro"/>
</dbReference>
<feature type="signal peptide" evidence="7">
    <location>
        <begin position="1"/>
        <end position="23"/>
    </location>
</feature>
<gene>
    <name evidence="8" type="ORF">DFP72DRAFT_1051795</name>
</gene>
<evidence type="ECO:0000256" key="3">
    <source>
        <dbReference type="ARBA" id="ARBA00022840"/>
    </source>
</evidence>
<dbReference type="InterPro" id="IPR018370">
    <property type="entry name" value="Chaperonin_Cpn60_CS"/>
</dbReference>
<feature type="region of interest" description="Disordered" evidence="6">
    <location>
        <begin position="441"/>
        <end position="480"/>
    </location>
</feature>
<dbReference type="PRINTS" id="PR00298">
    <property type="entry name" value="CHAPERONIN60"/>
</dbReference>
<evidence type="ECO:0000256" key="1">
    <source>
        <dbReference type="ARBA" id="ARBA00006607"/>
    </source>
</evidence>
<name>A0A8H6HCR0_9AGAR</name>
<dbReference type="PANTHER" id="PTHR45633">
    <property type="entry name" value="60 KDA HEAT SHOCK PROTEIN, MITOCHONDRIAL"/>
    <property type="match status" value="1"/>
</dbReference>
<evidence type="ECO:0000313" key="9">
    <source>
        <dbReference type="Proteomes" id="UP000521943"/>
    </source>
</evidence>
<dbReference type="AlphaFoldDB" id="A0A8H6HCR0"/>
<reference evidence="8 9" key="1">
    <citation type="submission" date="2020-07" db="EMBL/GenBank/DDBJ databases">
        <title>Comparative genomics of pyrophilous fungi reveals a link between fire events and developmental genes.</title>
        <authorList>
            <consortium name="DOE Joint Genome Institute"/>
            <person name="Steindorff A.S."/>
            <person name="Carver A."/>
            <person name="Calhoun S."/>
            <person name="Stillman K."/>
            <person name="Liu H."/>
            <person name="Lipzen A."/>
            <person name="Pangilinan J."/>
            <person name="Labutti K."/>
            <person name="Bruns T.D."/>
            <person name="Grigoriev I.V."/>
        </authorList>
    </citation>
    <scope>NUCLEOTIDE SEQUENCE [LARGE SCALE GENOMIC DNA]</scope>
    <source>
        <strain evidence="8 9">CBS 144469</strain>
    </source>
</reference>
<dbReference type="SUPFAM" id="SSF48592">
    <property type="entry name" value="GroEL equatorial domain-like"/>
    <property type="match status" value="1"/>
</dbReference>
<comment type="caution">
    <text evidence="8">The sequence shown here is derived from an EMBL/GenBank/DDBJ whole genome shotgun (WGS) entry which is preliminary data.</text>
</comment>
<dbReference type="Gene3D" id="3.50.7.10">
    <property type="entry name" value="GroEL"/>
    <property type="match status" value="3"/>
</dbReference>
<protein>
    <submittedName>
        <fullName evidence="8">Uncharacterized protein</fullName>
    </submittedName>
</protein>
<organism evidence="8 9">
    <name type="scientific">Ephemerocybe angulata</name>
    <dbReference type="NCBI Taxonomy" id="980116"/>
    <lineage>
        <taxon>Eukaryota</taxon>
        <taxon>Fungi</taxon>
        <taxon>Dikarya</taxon>
        <taxon>Basidiomycota</taxon>
        <taxon>Agaricomycotina</taxon>
        <taxon>Agaricomycetes</taxon>
        <taxon>Agaricomycetidae</taxon>
        <taxon>Agaricales</taxon>
        <taxon>Agaricineae</taxon>
        <taxon>Psathyrellaceae</taxon>
        <taxon>Ephemerocybe</taxon>
    </lineage>
</organism>
<evidence type="ECO:0000256" key="5">
    <source>
        <dbReference type="RuleBase" id="RU000418"/>
    </source>
</evidence>
<dbReference type="InterPro" id="IPR027409">
    <property type="entry name" value="GroEL-like_apical_dom_sf"/>
</dbReference>
<dbReference type="PROSITE" id="PS00296">
    <property type="entry name" value="CHAPERONINS_CPN60"/>
    <property type="match status" value="1"/>
</dbReference>
<proteinExistence type="inferred from homology"/>
<dbReference type="Pfam" id="PF00118">
    <property type="entry name" value="Cpn60_TCP1"/>
    <property type="match status" value="1"/>
</dbReference>
<evidence type="ECO:0000256" key="7">
    <source>
        <dbReference type="SAM" id="SignalP"/>
    </source>
</evidence>
<feature type="compositionally biased region" description="Basic and acidic residues" evidence="6">
    <location>
        <begin position="441"/>
        <end position="450"/>
    </location>
</feature>
<accession>A0A8H6HCR0</accession>
<dbReference type="InterPro" id="IPR001844">
    <property type="entry name" value="Cpn60/GroEL"/>
</dbReference>
<feature type="region of interest" description="Disordered" evidence="6">
    <location>
        <begin position="985"/>
        <end position="1022"/>
    </location>
</feature>
<dbReference type="Proteomes" id="UP000521943">
    <property type="component" value="Unassembled WGS sequence"/>
</dbReference>
<evidence type="ECO:0000256" key="4">
    <source>
        <dbReference type="ARBA" id="ARBA00023186"/>
    </source>
</evidence>
<feature type="chain" id="PRO_5033993214" evidence="7">
    <location>
        <begin position="24"/>
        <end position="1078"/>
    </location>
</feature>
<dbReference type="Gene3D" id="1.10.560.10">
    <property type="entry name" value="GroEL-like equatorial domain"/>
    <property type="match status" value="2"/>
</dbReference>
<keyword evidence="3" id="KW-0067">ATP-binding</keyword>
<dbReference type="InterPro" id="IPR002423">
    <property type="entry name" value="Cpn60/GroEL/TCP-1"/>
</dbReference>
<keyword evidence="7" id="KW-0732">Signal</keyword>
<dbReference type="EMBL" id="JACGCI010000116">
    <property type="protein sequence ID" value="KAF6744645.1"/>
    <property type="molecule type" value="Genomic_DNA"/>
</dbReference>
<dbReference type="SUPFAM" id="SSF52029">
    <property type="entry name" value="GroEL apical domain-like"/>
    <property type="match status" value="2"/>
</dbReference>
<dbReference type="Gene3D" id="3.30.260.10">
    <property type="entry name" value="TCP-1-like chaperonin intermediate domain"/>
    <property type="match status" value="2"/>
</dbReference>
<keyword evidence="4" id="KW-0143">Chaperone</keyword>
<evidence type="ECO:0000256" key="6">
    <source>
        <dbReference type="SAM" id="MobiDB-lite"/>
    </source>
</evidence>
<dbReference type="InterPro" id="IPR027413">
    <property type="entry name" value="GROEL-like_equatorial_sf"/>
</dbReference>
<sequence>MTSPSRLPGTVALTLTLTLIIVALNLPARNDWGHTSEDAGHRHALGLWLAAARAPSPAPMPTPTPSIVDPHPVRHAWTLSSMDRATDVGLPIEEVYRGQRDCVQSRLGALFAILANMFLPPDRQSTGSAPPCDRDDIAEAALGGEGLDVGANDNGSRRSTTAFVYQLCSYKSICAAALSNACLLGARCSSRDTLNCVTERVPTLGLSVCLPLSAYYTILFVSTNGFFPRARSDSVLFLKFDLQGELWGKEDGWMFRVYGGCWGRFRRFRYRDDRDEVHRSTPQFLVASIVNAYITKRMQSNILTATEDLNQIPPSAYIQPSTTRMHFPALHFLSIVASLAVLSRAYSDDVFEARDNVYIDELSSRTDAALSSLSTRELIAELSERLDRRKQDNNYKEKCTLCGCTRPNTDDCPKTKYGYHNWRKYCDRGWASCTKRGSRKEEVGKREEKRARKRERYATGTSRAARYEARSPSPEKAGLVMHPTGDVQIRRSQIFSPCWYLEATYSLAYIRSRYLEQLLSASTFHFFKIDPHFGLAPGDIEDARPIRKEAARGRTPRWTFERPQEGLWQDVGILALDIHFESVKNVRARCYSMELHRYSQVTQSACNDCHHHSEDWPVRLFVNSSTCVGTLIMEVVERIRKKGDITVKQARRMRMGLGSRRMCSGDGFTSSYFVTDVKFPTVKFAKVILLAEWKISLLQGIVPALVVAAQYHMSLLSILEEPTILTRGHVFTDGLEVKLEKATDDMTRPLVADPTCSDYDRSKLQGRLAKLSGGIIMVGGASEVEVGETKDRYDDALNATRAAAVEEGIMPGGGLALLRATFQWLRRVRGMRELGAVAIIRRAITNPARTIYKNAGEESSVLLVSEYGVEGKPNWGYDAGKGGAFTLSYFVADVKAPKVEFGKLLIPGSETKISLPQDIFPVLEAPAQSPSPLNIVTDDVDGTDNRKSIHSSSPTWISILMDKRDNHPQLRGKEQRSMPSTIVLSCEGKKDGSDPGKISRNLSRSPVAESGGGEEGEWATTSLRNAPARLVKDATPIPTAKFDQEHDGVAITRRPITNPLGRCTRTQRKRAAALSGAF</sequence>
<dbReference type="GO" id="GO:0005524">
    <property type="term" value="F:ATP binding"/>
    <property type="evidence" value="ECO:0007669"/>
    <property type="project" value="UniProtKB-KW"/>
</dbReference>